<name>A0AA51GGT2_9VIRU</name>
<reference evidence="1" key="1">
    <citation type="journal article" date="2023" name="Microbiol. Spectr.">
        <title>Extreme Diversity of Mycoviruses Present in Single Strains of Rhizoctonia cerealis, the Pathogen of Wheat Sharp Eyespot.</title>
        <authorList>
            <person name="Li W."/>
            <person name="Sun H."/>
            <person name="Cao S."/>
            <person name="Zhang A."/>
            <person name="Zhang H."/>
            <person name="Shu Y."/>
            <person name="Chen H."/>
        </authorList>
    </citation>
    <scope>NUCLEOTIDE SEQUENCE</scope>
    <source>
        <strain evidence="1">RcHV-0928-1</strain>
    </source>
</reference>
<accession>A0AA51GGT2</accession>
<sequence length="591" mass="67138">MDFINKLWLFLFPGPNYADVSKDNAIVNYRKHNVVCSWNFNFWGLGTHKQKCKSCSKEFEFGHSEDWTKVVDLDPCLAPATTKRNTMPTQSQNFTDALVTSCYCMVDADHMFSLKQVDRDQYLAALIPPFTTDDIESLHAVLQHMPGVQILSNTLGICKACTKQFVCIVLAQQPGWVYVMAGDIGDHFGPKVQVMSTKHCPHPQPGIIPTVGYFNRVRRDLPHYGFLICPDNIDFDEALQVDVGYMLDTTEGLMLRKAVENKSDLLPVSNRAPTIECDLYCHHGSSNIPRQLEVTRYIKVDRHDTGRLTYARELLSYFLDGMVVFSNPIGGYYLDLPAPKVWNGNPHSYYVGEWNHFYVGIEAYDYNMTITLVHKTLGEMVVDSPPFYTFMQNSSANCRPRQLVFEAGDVADLPATWIPPLTKTTKLPFAHLKNWWSEGVSLNIQRYSSPFYSVQSDVWPNNLCACLIRSNRKCGPYLFKPGFWRDFIMDKLGLSLLSKFVKKIPNRQMLALGNLVVELETSTQNIGTVLICVIDESQSVVNIYRGVIDVSGCIPKYWRLINNGVRLSGIKAFHIDDNTVPMIVFNIKILK</sequence>
<organism evidence="1">
    <name type="scientific">Rhizoctonia cerealis hypovirus</name>
    <dbReference type="NCBI Taxonomy" id="3068667"/>
    <lineage>
        <taxon>Viruses</taxon>
        <taxon>Riboviria</taxon>
        <taxon>Orthornavirae</taxon>
        <taxon>Pisuviricota</taxon>
        <taxon>Duplopiviricetes</taxon>
        <taxon>Durnavirales</taxon>
        <taxon>Hypoviridae</taxon>
    </lineage>
</organism>
<dbReference type="EMBL" id="OQ999779">
    <property type="protein sequence ID" value="WMI40058.1"/>
    <property type="molecule type" value="Genomic_RNA"/>
</dbReference>
<reference evidence="1" key="2">
    <citation type="submission" date="2023-05" db="EMBL/GenBank/DDBJ databases">
        <authorList>
            <person name="Li W."/>
        </authorList>
    </citation>
    <scope>NUCLEOTIDE SEQUENCE</scope>
    <source>
        <strain evidence="1">RcHV-0928-1</strain>
    </source>
</reference>
<protein>
    <submittedName>
        <fullName evidence="1">Uncharacterized protein</fullName>
    </submittedName>
</protein>
<evidence type="ECO:0000313" key="1">
    <source>
        <dbReference type="EMBL" id="WMI40058.1"/>
    </source>
</evidence>
<proteinExistence type="predicted"/>